<dbReference type="InterPro" id="IPR005674">
    <property type="entry name" value="CocE/Ser_esterase"/>
</dbReference>
<dbReference type="AlphaFoldDB" id="A0A381QAE2"/>
<dbReference type="InterPro" id="IPR013736">
    <property type="entry name" value="Xaa-Pro_dipept_C"/>
</dbReference>
<dbReference type="Pfam" id="PF08530">
    <property type="entry name" value="PepX_C"/>
    <property type="match status" value="1"/>
</dbReference>
<gene>
    <name evidence="3" type="ORF">METZ01_LOCUS28678</name>
</gene>
<name>A0A381QAE2_9ZZZZ</name>
<dbReference type="SUPFAM" id="SSF53474">
    <property type="entry name" value="alpha/beta-Hydrolases"/>
    <property type="match status" value="1"/>
</dbReference>
<evidence type="ECO:0000313" key="3">
    <source>
        <dbReference type="EMBL" id="SUZ75824.1"/>
    </source>
</evidence>
<reference evidence="3" key="1">
    <citation type="submission" date="2018-05" db="EMBL/GenBank/DDBJ databases">
        <authorList>
            <person name="Lanie J.A."/>
            <person name="Ng W.-L."/>
            <person name="Kazmierczak K.M."/>
            <person name="Andrzejewski T.M."/>
            <person name="Davidsen T.M."/>
            <person name="Wayne K.J."/>
            <person name="Tettelin H."/>
            <person name="Glass J.I."/>
            <person name="Rusch D."/>
            <person name="Podicherti R."/>
            <person name="Tsui H.-C.T."/>
            <person name="Winkler M.E."/>
        </authorList>
    </citation>
    <scope>NUCLEOTIDE SEQUENCE</scope>
</reference>
<dbReference type="NCBIfam" id="TIGR00976">
    <property type="entry name" value="CocE_NonD"/>
    <property type="match status" value="2"/>
</dbReference>
<keyword evidence="1" id="KW-0378">Hydrolase</keyword>
<organism evidence="3">
    <name type="scientific">marine metagenome</name>
    <dbReference type="NCBI Taxonomy" id="408172"/>
    <lineage>
        <taxon>unclassified sequences</taxon>
        <taxon>metagenomes</taxon>
        <taxon>ecological metagenomes</taxon>
    </lineage>
</organism>
<dbReference type="InterPro" id="IPR000383">
    <property type="entry name" value="Xaa-Pro-like_dom"/>
</dbReference>
<dbReference type="Gene3D" id="1.10.3020.10">
    <property type="entry name" value="alpha-amino acid ester hydrolase ( Helical cap domain)"/>
    <property type="match status" value="1"/>
</dbReference>
<accession>A0A381QAE2</accession>
<dbReference type="SMART" id="SM00939">
    <property type="entry name" value="PepX_C"/>
    <property type="match status" value="1"/>
</dbReference>
<dbReference type="InterPro" id="IPR029058">
    <property type="entry name" value="AB_hydrolase_fold"/>
</dbReference>
<evidence type="ECO:0000259" key="2">
    <source>
        <dbReference type="SMART" id="SM00939"/>
    </source>
</evidence>
<feature type="domain" description="Xaa-Pro dipeptidyl-peptidase C-terminal" evidence="2">
    <location>
        <begin position="368"/>
        <end position="621"/>
    </location>
</feature>
<dbReference type="GO" id="GO:0008239">
    <property type="term" value="F:dipeptidyl-peptidase activity"/>
    <property type="evidence" value="ECO:0007669"/>
    <property type="project" value="InterPro"/>
</dbReference>
<dbReference type="Gene3D" id="2.60.120.260">
    <property type="entry name" value="Galactose-binding domain-like"/>
    <property type="match status" value="1"/>
</dbReference>
<dbReference type="EMBL" id="UINC01001260">
    <property type="protein sequence ID" value="SUZ75824.1"/>
    <property type="molecule type" value="Genomic_DNA"/>
</dbReference>
<dbReference type="Pfam" id="PF02129">
    <property type="entry name" value="Peptidase_S15"/>
    <property type="match status" value="1"/>
</dbReference>
<protein>
    <recommendedName>
        <fullName evidence="2">Xaa-Pro dipeptidyl-peptidase C-terminal domain-containing protein</fullName>
    </recommendedName>
</protein>
<proteinExistence type="predicted"/>
<dbReference type="SUPFAM" id="SSF49785">
    <property type="entry name" value="Galactose-binding domain-like"/>
    <property type="match status" value="1"/>
</dbReference>
<dbReference type="Gene3D" id="3.40.50.1820">
    <property type="entry name" value="alpha/beta hydrolase"/>
    <property type="match status" value="1"/>
</dbReference>
<evidence type="ECO:0000256" key="1">
    <source>
        <dbReference type="ARBA" id="ARBA00022801"/>
    </source>
</evidence>
<sequence length="627" mass="68816">MLRHQHHGTLNVVQVRPPAALEEANGRRHATGHHAPSGYSMLDRSSLIPTAIAACLLALVPTSATPQAIRKEAGLMVPMRDGVRLSTDLYFPADATAPYSTILIRTPYGKDREPPYRGAIPLFVEAGYAVAFQDTRGRGVSEGEYTLRSTDREDGYDTVTWLVDQPWSDDQVATSGCSYLGETQITLAAERHPNHVTAIPMAPSAAYDRGGRPWTAYDGGAFELAQTAGWFMSAGAADRLELYSSLPVVDIVRKSGVSGSDYEDYASNTPAADYFQALDFVRPDDRFDVPALYVDSWYDYGVAETLMLFNQQRELAVSARARDNQYVIIAPSTHCGFTRPPNPQGGSGPPAGARAMGDWQIDLDDLSVRWYRLWLDGEDDGISDMPRVQYYLMGANEWRTADTWPVPGTSFEPFYLHSGGAANTLTGDGSFTIAPPGREPSDAFTYDPTDPVPTLGGQACCTGMSTGAGGYDQTDIERRRDVLVYTSAVLDEGLEVTGPLEAVLYVSSDAPDTDFTVKLVDVYPDGTAYNVQQGALRMRYREGLSTKVLMEEGEVYEAHLDLHATANYFGPGHRIRIEVSSSNFPRWTRNLNTGGNNFDETEWAVARNTVHHSAEYPSRVVLPVVRR</sequence>
<dbReference type="InterPro" id="IPR008979">
    <property type="entry name" value="Galactose-bd-like_sf"/>
</dbReference>